<organism evidence="2 3">
    <name type="scientific">Nocardia sputorum</name>
    <dbReference type="NCBI Taxonomy" id="2984338"/>
    <lineage>
        <taxon>Bacteria</taxon>
        <taxon>Bacillati</taxon>
        <taxon>Actinomycetota</taxon>
        <taxon>Actinomycetes</taxon>
        <taxon>Mycobacteriales</taxon>
        <taxon>Nocardiaceae</taxon>
        <taxon>Nocardia</taxon>
    </lineage>
</organism>
<dbReference type="RefSeq" id="WP_281874736.1">
    <property type="nucleotide sequence ID" value="NZ_AP026978.1"/>
</dbReference>
<accession>A0ABN6U8Z2</accession>
<dbReference type="Proteomes" id="UP001317870">
    <property type="component" value="Chromosome"/>
</dbReference>
<feature type="transmembrane region" description="Helical" evidence="1">
    <location>
        <begin position="78"/>
        <end position="98"/>
    </location>
</feature>
<dbReference type="EMBL" id="AP026978">
    <property type="protein sequence ID" value="BDU01601.1"/>
    <property type="molecule type" value="Genomic_DNA"/>
</dbReference>
<sequence length="183" mass="18911">MFTTLSGRGAQLAIICLGWVAPVFVFWLLVALPESFWLAGTLIAALVAGAVTLTAAVHIVRPPDSPVTTDDELTDCGFVVGSAAWLLGGALCLVRYLLLPDSCGGSGGLGSFACLHRAGPVLEVMGVACALAATPVFAVLFRVGRRSAAAAWLSPAIVVSFYLLAAWLWSPHTGLGVPHRIAG</sequence>
<name>A0ABN6U8Z2_9NOCA</name>
<keyword evidence="3" id="KW-1185">Reference proteome</keyword>
<evidence type="ECO:0000313" key="2">
    <source>
        <dbReference type="EMBL" id="BDU01601.1"/>
    </source>
</evidence>
<protein>
    <submittedName>
        <fullName evidence="2">Uncharacterized protein</fullName>
    </submittedName>
</protein>
<reference evidence="2 3" key="1">
    <citation type="submission" date="2022-11" db="EMBL/GenBank/DDBJ databases">
        <title>Genome Sequencing of Nocardia sp. ON39_IFM12276 and assembly.</title>
        <authorList>
            <person name="Shimojima M."/>
            <person name="Toyokawa M."/>
            <person name="Uesaka K."/>
        </authorList>
    </citation>
    <scope>NUCLEOTIDE SEQUENCE [LARGE SCALE GENOMIC DNA]</scope>
    <source>
        <strain evidence="2 3">IFM 12276</strain>
    </source>
</reference>
<feature type="transmembrane region" description="Helical" evidence="1">
    <location>
        <begin position="118"/>
        <end position="141"/>
    </location>
</feature>
<keyword evidence="1" id="KW-0812">Transmembrane</keyword>
<evidence type="ECO:0000256" key="1">
    <source>
        <dbReference type="SAM" id="Phobius"/>
    </source>
</evidence>
<feature type="transmembrane region" description="Helical" evidence="1">
    <location>
        <begin position="12"/>
        <end position="30"/>
    </location>
</feature>
<feature type="transmembrane region" description="Helical" evidence="1">
    <location>
        <begin position="148"/>
        <end position="169"/>
    </location>
</feature>
<keyword evidence="1" id="KW-0472">Membrane</keyword>
<feature type="transmembrane region" description="Helical" evidence="1">
    <location>
        <begin position="36"/>
        <end position="57"/>
    </location>
</feature>
<proteinExistence type="predicted"/>
<evidence type="ECO:0000313" key="3">
    <source>
        <dbReference type="Proteomes" id="UP001317870"/>
    </source>
</evidence>
<gene>
    <name evidence="2" type="ORF">IFM12276_46290</name>
</gene>
<keyword evidence="1" id="KW-1133">Transmembrane helix</keyword>